<evidence type="ECO:0000256" key="3">
    <source>
        <dbReference type="SAM" id="MobiDB-lite"/>
    </source>
</evidence>
<comment type="caution">
    <text evidence="5">The sequence shown here is derived from an EMBL/GenBank/DDBJ whole genome shotgun (WGS) entry which is preliminary data.</text>
</comment>
<dbReference type="GO" id="GO:0005524">
    <property type="term" value="F:ATP binding"/>
    <property type="evidence" value="ECO:0007669"/>
    <property type="project" value="UniProtKB-KW"/>
</dbReference>
<feature type="domain" description="HTH luxR-type" evidence="4">
    <location>
        <begin position="905"/>
        <end position="970"/>
    </location>
</feature>
<dbReference type="GO" id="GO:0005737">
    <property type="term" value="C:cytoplasm"/>
    <property type="evidence" value="ECO:0007669"/>
    <property type="project" value="TreeGrafter"/>
</dbReference>
<keyword evidence="1" id="KW-0547">Nucleotide-binding</keyword>
<organism evidence="5 6">
    <name type="scientific">Streptomyces inusitatus</name>
    <dbReference type="NCBI Taxonomy" id="68221"/>
    <lineage>
        <taxon>Bacteria</taxon>
        <taxon>Bacillati</taxon>
        <taxon>Actinomycetota</taxon>
        <taxon>Actinomycetes</taxon>
        <taxon>Kitasatosporales</taxon>
        <taxon>Streptomycetaceae</taxon>
        <taxon>Streptomyces</taxon>
    </lineage>
</organism>
<dbReference type="GO" id="GO:0003677">
    <property type="term" value="F:DNA binding"/>
    <property type="evidence" value="ECO:0007669"/>
    <property type="project" value="InterPro"/>
</dbReference>
<dbReference type="GO" id="GO:0006355">
    <property type="term" value="P:regulation of DNA-templated transcription"/>
    <property type="evidence" value="ECO:0007669"/>
    <property type="project" value="InterPro"/>
</dbReference>
<dbReference type="InterPro" id="IPR041664">
    <property type="entry name" value="AAA_16"/>
</dbReference>
<evidence type="ECO:0000259" key="4">
    <source>
        <dbReference type="PROSITE" id="PS50043"/>
    </source>
</evidence>
<proteinExistence type="predicted"/>
<name>A0A918QE72_9ACTN</name>
<dbReference type="PROSITE" id="PS00622">
    <property type="entry name" value="HTH_LUXR_1"/>
    <property type="match status" value="1"/>
</dbReference>
<keyword evidence="2" id="KW-0067">ATP-binding</keyword>
<dbReference type="InterPro" id="IPR000792">
    <property type="entry name" value="Tscrpt_reg_LuxR_C"/>
</dbReference>
<accession>A0A918QE72</accession>
<dbReference type="InterPro" id="IPR027417">
    <property type="entry name" value="P-loop_NTPase"/>
</dbReference>
<dbReference type="SUPFAM" id="SSF48452">
    <property type="entry name" value="TPR-like"/>
    <property type="match status" value="1"/>
</dbReference>
<dbReference type="PANTHER" id="PTHR16305:SF35">
    <property type="entry name" value="TRANSCRIPTIONAL ACTIVATOR DOMAIN"/>
    <property type="match status" value="1"/>
</dbReference>
<dbReference type="PROSITE" id="PS50043">
    <property type="entry name" value="HTH_LUXR_2"/>
    <property type="match status" value="1"/>
</dbReference>
<dbReference type="AlphaFoldDB" id="A0A918QE72"/>
<dbReference type="InterPro" id="IPR016032">
    <property type="entry name" value="Sig_transdc_resp-reg_C-effctor"/>
</dbReference>
<dbReference type="SUPFAM" id="SSF52540">
    <property type="entry name" value="P-loop containing nucleoside triphosphate hydrolases"/>
    <property type="match status" value="1"/>
</dbReference>
<evidence type="ECO:0000313" key="6">
    <source>
        <dbReference type="Proteomes" id="UP000630936"/>
    </source>
</evidence>
<dbReference type="GO" id="GO:0004016">
    <property type="term" value="F:adenylate cyclase activity"/>
    <property type="evidence" value="ECO:0007669"/>
    <property type="project" value="TreeGrafter"/>
</dbReference>
<dbReference type="PRINTS" id="PR00038">
    <property type="entry name" value="HTHLUXR"/>
</dbReference>
<reference evidence="5" key="1">
    <citation type="journal article" date="2014" name="Int. J. Syst. Evol. Microbiol.">
        <title>Complete genome sequence of Corynebacterium casei LMG S-19264T (=DSM 44701T), isolated from a smear-ripened cheese.</title>
        <authorList>
            <consortium name="US DOE Joint Genome Institute (JGI-PGF)"/>
            <person name="Walter F."/>
            <person name="Albersmeier A."/>
            <person name="Kalinowski J."/>
            <person name="Ruckert C."/>
        </authorList>
    </citation>
    <scope>NUCLEOTIDE SEQUENCE</scope>
    <source>
        <strain evidence="5">JCM 4988</strain>
    </source>
</reference>
<feature type="region of interest" description="Disordered" evidence="3">
    <location>
        <begin position="113"/>
        <end position="134"/>
    </location>
</feature>
<gene>
    <name evidence="5" type="ORF">GCM10010387_38250</name>
</gene>
<reference evidence="5" key="2">
    <citation type="submission" date="2020-09" db="EMBL/GenBank/DDBJ databases">
        <authorList>
            <person name="Sun Q."/>
            <person name="Ohkuma M."/>
        </authorList>
    </citation>
    <scope>NUCLEOTIDE SEQUENCE</scope>
    <source>
        <strain evidence="5">JCM 4988</strain>
    </source>
</reference>
<dbReference type="RefSeq" id="WP_229869213.1">
    <property type="nucleotide sequence ID" value="NZ_BMWG01000011.1"/>
</dbReference>
<dbReference type="SMART" id="SM00421">
    <property type="entry name" value="HTH_LUXR"/>
    <property type="match status" value="1"/>
</dbReference>
<dbReference type="Gene3D" id="1.10.10.10">
    <property type="entry name" value="Winged helix-like DNA-binding domain superfamily/Winged helix DNA-binding domain"/>
    <property type="match status" value="1"/>
</dbReference>
<dbReference type="Pfam" id="PF00196">
    <property type="entry name" value="GerE"/>
    <property type="match status" value="1"/>
</dbReference>
<protein>
    <submittedName>
        <fullName evidence="5">LuxR family transcriptional regulator</fullName>
    </submittedName>
</protein>
<dbReference type="EMBL" id="BMWG01000011">
    <property type="protein sequence ID" value="GGZ40220.1"/>
    <property type="molecule type" value="Genomic_DNA"/>
</dbReference>
<sequence length="975" mass="105051">MAARLVEREKQLHTLNELLGSARRGRGRVAVISGGVASGKTTLLESFTEEAIASGALVLEAAGSRAERYLPFGNLRRILDSVAPLSPEIHGYVTELLDRVTANATVSASAVAASDAPAGSDASGTPGTPGASDAERALDEAKRILPSVSTALLRLAHDRTLIITVDDVHHGDELSLHFLLSLARRVRQASVMIVLTETVPLRSAQLAFQAELQRQPNCTSVRLPLLTTSGTASLLADHFSASTAQRLSAECQETTGGNPLLVGALLEDGLTALGDSEPLKRLDPADAYERAVLDCLHRGDPELLTVARGIAVLGHSDSPVLLSRIVDLHVKGTERALRDLRRCGLLHRGAFRDATARTAVLEATPPAALSALHLRAAKLLHQDGAAAVDVARHLLAARKNVEDWAIPVLQEAAEYALVDDEHEFALHCGELAVLSCPEGPRHAALKSRLVSIVWRSNPAAAEGHLRQLSRELATGRLADRDLVQAVSCLSWVGEARCAGEAVLRLRTSDRVPAYDPRTLAAAQSWLTIVSPPLTSLFSTVAPPETTLSQTACVPSAVGLAAIPYDMADNAYAHAADAMRTALRGGQTEAAVSEATRVLQRYHLSDRTLQPLIFALLAVVYAGRLDLALAWCERLLGERSARNAPTWQAALGVVRAEIALRQGDLPGAATRARTALSRISLQSWGVGIALPLAILVEAELQMGNEEEASSLLDQPVPEAMFATLAGLHYLRARGRCHLATGRYHAALRDFLTCGEMMESWGMDAVELVPWRLDAAEAWLALGSPGRAREYAEQQKQREAGLAGSRPRGSLLLLLARTSTDLKYRLKRLTEAVETLEEGEDRLQLAMALGELGRAYRALGDFNRARMLVRKAWHVAKSCGAEPLCRQFMPGQGDIEPPSPSGRETEPLKEAEVLSEAEARVALLAARGHTNREIATKLYVTVSTVEQHLTRIYRKLKVKRRRDLPARLSDLSLPGIA</sequence>
<evidence type="ECO:0000256" key="2">
    <source>
        <dbReference type="ARBA" id="ARBA00022840"/>
    </source>
</evidence>
<dbReference type="PANTHER" id="PTHR16305">
    <property type="entry name" value="TESTICULAR SOLUBLE ADENYLYL CYCLASE"/>
    <property type="match status" value="1"/>
</dbReference>
<dbReference type="Gene3D" id="1.25.40.10">
    <property type="entry name" value="Tetratricopeptide repeat domain"/>
    <property type="match status" value="2"/>
</dbReference>
<dbReference type="InterPro" id="IPR011990">
    <property type="entry name" value="TPR-like_helical_dom_sf"/>
</dbReference>
<keyword evidence="6" id="KW-1185">Reference proteome</keyword>
<evidence type="ECO:0000256" key="1">
    <source>
        <dbReference type="ARBA" id="ARBA00022741"/>
    </source>
</evidence>
<dbReference type="Pfam" id="PF13191">
    <property type="entry name" value="AAA_16"/>
    <property type="match status" value="1"/>
</dbReference>
<feature type="compositionally biased region" description="Low complexity" evidence="3">
    <location>
        <begin position="113"/>
        <end position="124"/>
    </location>
</feature>
<dbReference type="CDD" id="cd06170">
    <property type="entry name" value="LuxR_C_like"/>
    <property type="match status" value="1"/>
</dbReference>
<dbReference type="Proteomes" id="UP000630936">
    <property type="component" value="Unassembled WGS sequence"/>
</dbReference>
<dbReference type="SUPFAM" id="SSF46894">
    <property type="entry name" value="C-terminal effector domain of the bipartite response regulators"/>
    <property type="match status" value="1"/>
</dbReference>
<dbReference type="InterPro" id="IPR036388">
    <property type="entry name" value="WH-like_DNA-bd_sf"/>
</dbReference>
<evidence type="ECO:0000313" key="5">
    <source>
        <dbReference type="EMBL" id="GGZ40220.1"/>
    </source>
</evidence>